<organism evidence="3 4">
    <name type="scientific">Mycobacterium sherrisii</name>
    <dbReference type="NCBI Taxonomy" id="243061"/>
    <lineage>
        <taxon>Bacteria</taxon>
        <taxon>Bacillati</taxon>
        <taxon>Actinomycetota</taxon>
        <taxon>Actinomycetes</taxon>
        <taxon>Mycobacteriales</taxon>
        <taxon>Mycobacteriaceae</taxon>
        <taxon>Mycobacterium</taxon>
        <taxon>Mycobacterium simiae complex</taxon>
    </lineage>
</organism>
<name>A0A1E3SE69_9MYCO</name>
<feature type="signal peptide" evidence="1">
    <location>
        <begin position="1"/>
        <end position="26"/>
    </location>
</feature>
<dbReference type="InterPro" id="IPR056271">
    <property type="entry name" value="CDGP_dom"/>
</dbReference>
<sequence>MKTVVIRAAVLIGGAMIATGLAPVAAAVPGDPMPGCETQVFADYCDGPIRPDGSWKRCLFAHGQYGGGAYVPPVQNCFIVPGVDQIPPTPLGQPNHHID</sequence>
<accession>A0A1E3SE69</accession>
<evidence type="ECO:0000313" key="4">
    <source>
        <dbReference type="Proteomes" id="UP000094224"/>
    </source>
</evidence>
<evidence type="ECO:0000313" key="3">
    <source>
        <dbReference type="EMBL" id="ODR00420.1"/>
    </source>
</evidence>
<gene>
    <name evidence="3" type="ORF">BHQ21_24440</name>
</gene>
<evidence type="ECO:0000256" key="1">
    <source>
        <dbReference type="SAM" id="SignalP"/>
    </source>
</evidence>
<reference evidence="4" key="1">
    <citation type="submission" date="2016-09" db="EMBL/GenBank/DDBJ databases">
        <authorList>
            <person name="Greninger A.L."/>
            <person name="Jerome K.R."/>
            <person name="Mcnair B."/>
            <person name="Wallis C."/>
            <person name="Fang F."/>
        </authorList>
    </citation>
    <scope>NUCLEOTIDE SEQUENCE [LARGE SCALE GENOMIC DNA]</scope>
    <source>
        <strain evidence="4">BC1_M4</strain>
    </source>
</reference>
<protein>
    <recommendedName>
        <fullName evidence="2">CDGP domain-containing protein</fullName>
    </recommendedName>
</protein>
<dbReference type="RefSeq" id="WP_069402861.1">
    <property type="nucleotide sequence ID" value="NZ_JACKTB010000111.1"/>
</dbReference>
<keyword evidence="1" id="KW-0732">Signal</keyword>
<evidence type="ECO:0000259" key="2">
    <source>
        <dbReference type="Pfam" id="PF24238"/>
    </source>
</evidence>
<dbReference type="Pfam" id="PF24238">
    <property type="entry name" value="CDGP"/>
    <property type="match status" value="1"/>
</dbReference>
<feature type="domain" description="CDGP" evidence="2">
    <location>
        <begin position="35"/>
        <end position="99"/>
    </location>
</feature>
<dbReference type="EMBL" id="MIHC01000066">
    <property type="protein sequence ID" value="ODR00420.1"/>
    <property type="molecule type" value="Genomic_DNA"/>
</dbReference>
<comment type="caution">
    <text evidence="3">The sequence shown here is derived from an EMBL/GenBank/DDBJ whole genome shotgun (WGS) entry which is preliminary data.</text>
</comment>
<proteinExistence type="predicted"/>
<keyword evidence="4" id="KW-1185">Reference proteome</keyword>
<dbReference type="Proteomes" id="UP000094224">
    <property type="component" value="Unassembled WGS sequence"/>
</dbReference>
<feature type="chain" id="PRO_5015063586" description="CDGP domain-containing protein" evidence="1">
    <location>
        <begin position="27"/>
        <end position="99"/>
    </location>
</feature>
<dbReference type="AlphaFoldDB" id="A0A1E3SE69"/>